<dbReference type="FunFam" id="3.90.1290.10:FF:000002">
    <property type="entry name" value="Plectin a"/>
    <property type="match status" value="1"/>
</dbReference>
<feature type="coiled-coil region" evidence="3">
    <location>
        <begin position="429"/>
        <end position="456"/>
    </location>
</feature>
<feature type="coiled-coil region" evidence="3">
    <location>
        <begin position="549"/>
        <end position="667"/>
    </location>
</feature>
<dbReference type="InterPro" id="IPR058847">
    <property type="entry name" value="Plectin_PPL"/>
</dbReference>
<feature type="coiled-coil region" evidence="3">
    <location>
        <begin position="712"/>
        <end position="767"/>
    </location>
</feature>
<accession>A0A8C4QT08</accession>
<keyword evidence="3" id="KW-0175">Coiled coil</keyword>
<keyword evidence="1" id="KW-0597">Phosphoprotein</keyword>
<keyword evidence="6" id="KW-1185">Reference proteome</keyword>
<dbReference type="GO" id="GO:0005737">
    <property type="term" value="C:cytoplasm"/>
    <property type="evidence" value="ECO:0007669"/>
    <property type="project" value="TreeGrafter"/>
</dbReference>
<feature type="domain" description="Periplakin-like plectin repeat" evidence="4">
    <location>
        <begin position="234"/>
        <end position="345"/>
    </location>
</feature>
<dbReference type="AlphaFoldDB" id="A0A8C4QT08"/>
<reference evidence="5" key="2">
    <citation type="submission" date="2025-09" db="UniProtKB">
        <authorList>
            <consortium name="Ensembl"/>
        </authorList>
    </citation>
    <scope>IDENTIFICATION</scope>
</reference>
<dbReference type="GeneTree" id="ENSGT00940000153578"/>
<evidence type="ECO:0000256" key="1">
    <source>
        <dbReference type="ARBA" id="ARBA00022553"/>
    </source>
</evidence>
<dbReference type="GO" id="GO:0005198">
    <property type="term" value="F:structural molecule activity"/>
    <property type="evidence" value="ECO:0007669"/>
    <property type="project" value="TreeGrafter"/>
</dbReference>
<evidence type="ECO:0000256" key="3">
    <source>
        <dbReference type="SAM" id="Coils"/>
    </source>
</evidence>
<reference evidence="5" key="1">
    <citation type="submission" date="2025-08" db="UniProtKB">
        <authorList>
            <consortium name="Ensembl"/>
        </authorList>
    </citation>
    <scope>IDENTIFICATION</scope>
</reference>
<name>A0A8C4QT08_EPTBU</name>
<organism evidence="5 6">
    <name type="scientific">Eptatretus burgeri</name>
    <name type="common">Inshore hagfish</name>
    <dbReference type="NCBI Taxonomy" id="7764"/>
    <lineage>
        <taxon>Eukaryota</taxon>
        <taxon>Metazoa</taxon>
        <taxon>Chordata</taxon>
        <taxon>Craniata</taxon>
        <taxon>Vertebrata</taxon>
        <taxon>Cyclostomata</taxon>
        <taxon>Myxini</taxon>
        <taxon>Myxiniformes</taxon>
        <taxon>Myxinidae</taxon>
        <taxon>Eptatretinae</taxon>
        <taxon>Eptatretus</taxon>
    </lineage>
</organism>
<dbReference type="Ensembl" id="ENSEBUT00000020386.1">
    <property type="protein sequence ID" value="ENSEBUP00000019810.1"/>
    <property type="gene ID" value="ENSEBUG00000012300.1"/>
</dbReference>
<dbReference type="GO" id="GO:0005882">
    <property type="term" value="C:intermediate filament"/>
    <property type="evidence" value="ECO:0007669"/>
    <property type="project" value="TreeGrafter"/>
</dbReference>
<dbReference type="GO" id="GO:0016020">
    <property type="term" value="C:membrane"/>
    <property type="evidence" value="ECO:0007669"/>
    <property type="project" value="TreeGrafter"/>
</dbReference>
<proteinExistence type="predicted"/>
<keyword evidence="2" id="KW-0677">Repeat</keyword>
<dbReference type="InterPro" id="IPR043197">
    <property type="entry name" value="Plakin"/>
</dbReference>
<dbReference type="Gene3D" id="3.30.160.780">
    <property type="match status" value="1"/>
</dbReference>
<dbReference type="OMA" id="HECIHSS"/>
<evidence type="ECO:0000256" key="2">
    <source>
        <dbReference type="ARBA" id="ARBA00022737"/>
    </source>
</evidence>
<dbReference type="InterPro" id="IPR035915">
    <property type="entry name" value="Plakin_repeat_sf"/>
</dbReference>
<dbReference type="Gene3D" id="3.90.1290.10">
    <property type="entry name" value="Plakin repeat"/>
    <property type="match status" value="1"/>
</dbReference>
<dbReference type="Pfam" id="PF00681">
    <property type="entry name" value="Plectin"/>
    <property type="match status" value="3"/>
</dbReference>
<protein>
    <recommendedName>
        <fullName evidence="4">Periplakin-like plectin repeat domain-containing protein</fullName>
    </recommendedName>
</protein>
<dbReference type="GO" id="GO:0045104">
    <property type="term" value="P:intermediate filament cytoskeleton organization"/>
    <property type="evidence" value="ECO:0007669"/>
    <property type="project" value="InterPro"/>
</dbReference>
<evidence type="ECO:0000313" key="6">
    <source>
        <dbReference type="Proteomes" id="UP000694388"/>
    </source>
</evidence>
<dbReference type="PANTHER" id="PTHR23169">
    <property type="entry name" value="ENVOPLAKIN"/>
    <property type="match status" value="1"/>
</dbReference>
<feature type="domain" description="Periplakin-like plectin repeat" evidence="4">
    <location>
        <begin position="580"/>
        <end position="716"/>
    </location>
</feature>
<dbReference type="GO" id="GO:0042060">
    <property type="term" value="P:wound healing"/>
    <property type="evidence" value="ECO:0007669"/>
    <property type="project" value="TreeGrafter"/>
</dbReference>
<feature type="coiled-coil region" evidence="3">
    <location>
        <begin position="308"/>
        <end position="342"/>
    </location>
</feature>
<dbReference type="SMART" id="SM00250">
    <property type="entry name" value="PLEC"/>
    <property type="match status" value="7"/>
</dbReference>
<feature type="domain" description="Periplakin-like plectin repeat" evidence="4">
    <location>
        <begin position="76"/>
        <end position="178"/>
    </location>
</feature>
<dbReference type="Pfam" id="PF26346">
    <property type="entry name" value="Plectin_PPL"/>
    <property type="match status" value="4"/>
</dbReference>
<dbReference type="InterPro" id="IPR001101">
    <property type="entry name" value="Plectin_repeat"/>
</dbReference>
<sequence length="1106" mass="128275">MVEGLQNLTMLLEDEKKKNIAVNEEMNQVQKKYLALEKSTPKEVIREVVKRDLEVEKMAEKLKKQVAENEKEIDRLQKEMFEYKKQAGEERSSKEAVERNFTILQKKVHEIEQQPPKLEENVIIKEVAKVEKDPQMLEDLQNLTKLLEDEKKKNEAVNEEMNRVQKKYVTLEKSTPKEVIKEVVKADPNTERKALSLEKQLNNEQKRLQEAEINLSITREEILRLRNRPPEVKFQDVVKVERDPQQDHEISELKYQVQEEKDLCSRLEREVTFLKEKLLIIENAAPKVEVKEVLQEVVKPDPKTEQRAANLSKQLEEEKCLGENLKTKINNLQLEIVKLQNKPPEVHIQEVVKLEENPQTLEELSHLKELLDDEIKKSSHVKRQLINLQSNYDTLATEKAKVEVKEVVHEVIRPDPETEKVTSNLRLELQRLKREADSRNMEIENFKEQIIALQNKPPEIQTKETIKEIIKYERSVADEEELSNIRDDLDKESKKRMDAEFQITKLEGKIFNLENRQPEIQEKVVVQKSVEYKTDPALEDKVNSCQRALEQEQKLHHLAEENLQDTRERVSDQLSEIKLLNEQLKNKYEIEHELKQLKVQITILEKQKKEAENNVQIKEVVKLEKDPTVVKEANNLRYELENEKKLRNDVENDNHNLMAQVRELKMQGEKEKIVYQEVVKIERDEAVDQELSKFKTLYDKETQLSRSKQVEIDRLAMLLSKLTKDMEELKLRVSDNELLISSKDMELVQLLRKLNDLESKQEEEKMKEMRKTSHISKRVTVVDPDTGKKLSPYEAYKAHLIDWDTYKHLQNQEKEWELLTITGPNGKRIILRDQKSGQEYPIDEAIKQGFISENDFQKYEGGELSITDIAAKIAGPAEDILDRFQRGQKIETNELFYAIAVSMLSEGHPIAGVYDMTNETKLSVQSAVQKSLIDTQTSQRLLEAQAATGGIIDINTTEKCSVHQALERGLVGSSDIQKLISAQKAFTGIEDAVTRERLSVGEALKRGWLYEDTAYRYLEAQHVTGGLVDPSKSGRVPVHEAKEKGIISSAVESYLNNETSYIKDITDPSTKEQITYKQALDNCFMDESTGFPLLKANAKVKSLIDF</sequence>
<dbReference type="GO" id="GO:0045296">
    <property type="term" value="F:cadherin binding"/>
    <property type="evidence" value="ECO:0007669"/>
    <property type="project" value="TreeGrafter"/>
</dbReference>
<feature type="coiled-coil region" evidence="3">
    <location>
        <begin position="5"/>
        <end position="284"/>
    </location>
</feature>
<evidence type="ECO:0000259" key="4">
    <source>
        <dbReference type="Pfam" id="PF26346"/>
    </source>
</evidence>
<evidence type="ECO:0000313" key="5">
    <source>
        <dbReference type="Ensembl" id="ENSEBUP00000019810.1"/>
    </source>
</evidence>
<dbReference type="PANTHER" id="PTHR23169:SF7">
    <property type="entry name" value="ENVOPLAKIN"/>
    <property type="match status" value="1"/>
</dbReference>
<dbReference type="Proteomes" id="UP000694388">
    <property type="component" value="Unplaced"/>
</dbReference>
<dbReference type="SUPFAM" id="SSF75399">
    <property type="entry name" value="Plakin repeat"/>
    <property type="match status" value="2"/>
</dbReference>
<feature type="domain" description="Periplakin-like plectin repeat" evidence="4">
    <location>
        <begin position="416"/>
        <end position="572"/>
    </location>
</feature>